<protein>
    <submittedName>
        <fullName evidence="2">Uncharacterized protein</fullName>
    </submittedName>
</protein>
<dbReference type="Proteomes" id="UP001497623">
    <property type="component" value="Unassembled WGS sequence"/>
</dbReference>
<keyword evidence="3" id="KW-1185">Reference proteome</keyword>
<gene>
    <name evidence="2" type="ORF">MNOR_LOCUS30772</name>
</gene>
<feature type="non-terminal residue" evidence="2">
    <location>
        <position position="133"/>
    </location>
</feature>
<feature type="compositionally biased region" description="Gly residues" evidence="1">
    <location>
        <begin position="112"/>
        <end position="122"/>
    </location>
</feature>
<accession>A0AAV2S0D1</accession>
<proteinExistence type="predicted"/>
<dbReference type="AlphaFoldDB" id="A0AAV2S0D1"/>
<reference evidence="2 3" key="1">
    <citation type="submission" date="2024-05" db="EMBL/GenBank/DDBJ databases">
        <authorList>
            <person name="Wallberg A."/>
        </authorList>
    </citation>
    <scope>NUCLEOTIDE SEQUENCE [LARGE SCALE GENOMIC DNA]</scope>
</reference>
<organism evidence="2 3">
    <name type="scientific">Meganyctiphanes norvegica</name>
    <name type="common">Northern krill</name>
    <name type="synonym">Thysanopoda norvegica</name>
    <dbReference type="NCBI Taxonomy" id="48144"/>
    <lineage>
        <taxon>Eukaryota</taxon>
        <taxon>Metazoa</taxon>
        <taxon>Ecdysozoa</taxon>
        <taxon>Arthropoda</taxon>
        <taxon>Crustacea</taxon>
        <taxon>Multicrustacea</taxon>
        <taxon>Malacostraca</taxon>
        <taxon>Eumalacostraca</taxon>
        <taxon>Eucarida</taxon>
        <taxon>Euphausiacea</taxon>
        <taxon>Euphausiidae</taxon>
        <taxon>Meganyctiphanes</taxon>
    </lineage>
</organism>
<name>A0AAV2S0D1_MEGNR</name>
<evidence type="ECO:0000313" key="3">
    <source>
        <dbReference type="Proteomes" id="UP001497623"/>
    </source>
</evidence>
<dbReference type="EMBL" id="CAXKWB010038293">
    <property type="protein sequence ID" value="CAL4151333.1"/>
    <property type="molecule type" value="Genomic_DNA"/>
</dbReference>
<comment type="caution">
    <text evidence="2">The sequence shown here is derived from an EMBL/GenBank/DDBJ whole genome shotgun (WGS) entry which is preliminary data.</text>
</comment>
<evidence type="ECO:0000256" key="1">
    <source>
        <dbReference type="SAM" id="MobiDB-lite"/>
    </source>
</evidence>
<evidence type="ECO:0000313" key="2">
    <source>
        <dbReference type="EMBL" id="CAL4151333.1"/>
    </source>
</evidence>
<feature type="region of interest" description="Disordered" evidence="1">
    <location>
        <begin position="100"/>
        <end position="133"/>
    </location>
</feature>
<sequence>MANILQHRMLSLVLTQRKLFSNFHNSSRLLGTKLKNSSQSQGLLHTAASTSLNKFLIPTTAGLSLHCKSWKKINNELNAVKRLLERSGVSHQEQVNILKRGISSTATSRNQAGGGQSSGGNNGNKNNDEDERK</sequence>